<dbReference type="PANTHER" id="PTHR43867">
    <property type="entry name" value="CELLULOSE SYNTHASE CATALYTIC SUBUNIT A [UDP-FORMING]"/>
    <property type="match status" value="1"/>
</dbReference>
<feature type="domain" description="Type II secretion system protein GspE N-terminal" evidence="8">
    <location>
        <begin position="88"/>
        <end position="172"/>
    </location>
</feature>
<dbReference type="GO" id="GO:0016757">
    <property type="term" value="F:glycosyltransferase activity"/>
    <property type="evidence" value="ECO:0007669"/>
    <property type="project" value="UniProtKB-KW"/>
</dbReference>
<dbReference type="Pfam" id="PF05157">
    <property type="entry name" value="MshEN"/>
    <property type="match status" value="1"/>
</dbReference>
<dbReference type="SUPFAM" id="SSF53448">
    <property type="entry name" value="Nucleotide-diphospho-sugar transferases"/>
    <property type="match status" value="1"/>
</dbReference>
<feature type="transmembrane region" description="Helical" evidence="7">
    <location>
        <begin position="217"/>
        <end position="235"/>
    </location>
</feature>
<dbReference type="InterPro" id="IPR029044">
    <property type="entry name" value="Nucleotide-diphossugar_trans"/>
</dbReference>
<feature type="transmembrane region" description="Helical" evidence="7">
    <location>
        <begin position="555"/>
        <end position="577"/>
    </location>
</feature>
<proteinExistence type="predicted"/>
<keyword evidence="5 7" id="KW-1133">Transmembrane helix</keyword>
<evidence type="ECO:0000256" key="2">
    <source>
        <dbReference type="ARBA" id="ARBA00022676"/>
    </source>
</evidence>
<organism evidence="9 10">
    <name type="scientific">Pseudogemmobacter humi</name>
    <dbReference type="NCBI Taxonomy" id="2483812"/>
    <lineage>
        <taxon>Bacteria</taxon>
        <taxon>Pseudomonadati</taxon>
        <taxon>Pseudomonadota</taxon>
        <taxon>Alphaproteobacteria</taxon>
        <taxon>Rhodobacterales</taxon>
        <taxon>Paracoccaceae</taxon>
        <taxon>Pseudogemmobacter</taxon>
    </lineage>
</organism>
<dbReference type="EMBL" id="UXAW01000102">
    <property type="protein sequence ID" value="VDC33030.1"/>
    <property type="molecule type" value="Genomic_DNA"/>
</dbReference>
<gene>
    <name evidence="9" type="ORF">XINFAN_03576</name>
</gene>
<name>A0A3P5XE76_9RHOB</name>
<dbReference type="InterPro" id="IPR037257">
    <property type="entry name" value="T2SS_E_N_sf"/>
</dbReference>
<comment type="subcellular location">
    <subcellularLocation>
        <location evidence="1">Membrane</location>
        <topology evidence="1">Multi-pass membrane protein</topology>
    </subcellularLocation>
</comment>
<protein>
    <submittedName>
        <fullName evidence="9">Beta-monoglucosyldiacylglycerol synthase</fullName>
        <ecNumber evidence="9">2.4.1.-</ecNumber>
    </submittedName>
</protein>
<dbReference type="InterPro" id="IPR050321">
    <property type="entry name" value="Glycosyltr_2/OpgH_subfam"/>
</dbReference>
<accession>A0A3P5XE76</accession>
<evidence type="ECO:0000256" key="3">
    <source>
        <dbReference type="ARBA" id="ARBA00022679"/>
    </source>
</evidence>
<keyword evidence="2 9" id="KW-0328">Glycosyltransferase</keyword>
<dbReference type="EC" id="2.4.1.-" evidence="9"/>
<dbReference type="Proteomes" id="UP000277498">
    <property type="component" value="Unassembled WGS sequence"/>
</dbReference>
<feature type="transmembrane region" description="Helical" evidence="7">
    <location>
        <begin position="190"/>
        <end position="211"/>
    </location>
</feature>
<evidence type="ECO:0000313" key="10">
    <source>
        <dbReference type="Proteomes" id="UP000277498"/>
    </source>
</evidence>
<keyword evidence="4 7" id="KW-0812">Transmembrane</keyword>
<dbReference type="AlphaFoldDB" id="A0A3P5XE76"/>
<dbReference type="GO" id="GO:0016020">
    <property type="term" value="C:membrane"/>
    <property type="evidence" value="ECO:0007669"/>
    <property type="project" value="UniProtKB-SubCell"/>
</dbReference>
<evidence type="ECO:0000256" key="4">
    <source>
        <dbReference type="ARBA" id="ARBA00022692"/>
    </source>
</evidence>
<feature type="transmembrane region" description="Helical" evidence="7">
    <location>
        <begin position="512"/>
        <end position="535"/>
    </location>
</feature>
<evidence type="ECO:0000256" key="5">
    <source>
        <dbReference type="ARBA" id="ARBA00022989"/>
    </source>
</evidence>
<evidence type="ECO:0000259" key="8">
    <source>
        <dbReference type="Pfam" id="PF05157"/>
    </source>
</evidence>
<dbReference type="Gene3D" id="3.90.550.10">
    <property type="entry name" value="Spore Coat Polysaccharide Biosynthesis Protein SpsA, Chain A"/>
    <property type="match status" value="1"/>
</dbReference>
<dbReference type="Pfam" id="PF13641">
    <property type="entry name" value="Glyco_tranf_2_3"/>
    <property type="match status" value="1"/>
</dbReference>
<evidence type="ECO:0000256" key="7">
    <source>
        <dbReference type="SAM" id="Phobius"/>
    </source>
</evidence>
<evidence type="ECO:0000256" key="1">
    <source>
        <dbReference type="ARBA" id="ARBA00004141"/>
    </source>
</evidence>
<evidence type="ECO:0000256" key="6">
    <source>
        <dbReference type="ARBA" id="ARBA00023136"/>
    </source>
</evidence>
<keyword evidence="6 7" id="KW-0472">Membrane</keyword>
<dbReference type="PANTHER" id="PTHR43867:SF2">
    <property type="entry name" value="CELLULOSE SYNTHASE CATALYTIC SUBUNIT A [UDP-FORMING]"/>
    <property type="match status" value="1"/>
</dbReference>
<keyword evidence="10" id="KW-1185">Reference proteome</keyword>
<dbReference type="SUPFAM" id="SSF160246">
    <property type="entry name" value="EspE N-terminal domain-like"/>
    <property type="match status" value="1"/>
</dbReference>
<sequence length="640" mass="70406">MLCPKLRDRVRGMAVRHLIRIGGAEEAGGTSVPGDPFALSLLRGGLVRPEQPYLRGLPASSAPQTRAFHPHGTLNEAELLDAAARHFDAPRIDPCQPLPEAGPIDRLGLALCQRHGILPWRQAGAATVVVTSRPEAFARLRPMIEARLGPAIMALAPAARITEALHAARGAQIAQAAETRVSEEESCRNWAGPAVIPAVLALLSAFLAVLINAPVATGLVLVGLSLAAMICSTALKITAAVTALRHPCPDPADLSPGPLPRVSVLVALYRESDIAPRLVRRLSRLDYPRDLLEVVLAVEAADRLTRETLEASDLPPWMRIVVVPPGRVKTKPRALNVALEHCHGEIIGVYDAEDAPEPDQIRRVIERFRRSDSGLACLQGVLDFYNPATNWIARMFTVEYAAWFRLILPGVARLGLMVPLGGTTLFFRRKVLEELGAWDSHNVTEDADLGIRLARHGYRTELMQTVTREEANCRPWAWVRQRSRWIKGHMMTWVVHMRAPRLLWRQVGARRFIGFQVMFLGAAVQTLLAPVLWSFWLILPGLPHPLVQAMPGPMFAALLLAFGLSAVVDFTLGILALRAAGHRISKLWVFTLHPYQMLATFAGYKALWEMIARPFYWDKTSHGIFEPGKTGDGAKQPPGK</sequence>
<dbReference type="InterPro" id="IPR007831">
    <property type="entry name" value="T2SS_GspE_N"/>
</dbReference>
<keyword evidence="3 9" id="KW-0808">Transferase</keyword>
<evidence type="ECO:0000313" key="9">
    <source>
        <dbReference type="EMBL" id="VDC33030.1"/>
    </source>
</evidence>
<reference evidence="9 10" key="1">
    <citation type="submission" date="2018-11" db="EMBL/GenBank/DDBJ databases">
        <authorList>
            <person name="Criscuolo A."/>
        </authorList>
    </citation>
    <scope>NUCLEOTIDE SEQUENCE [LARGE SCALE GENOMIC DNA]</scope>
    <source>
        <strain evidence="9">ACIP111625</strain>
    </source>
</reference>